<sequence length="66" mass="7799">MKRFPIIIELFLPKYFLYDNLLTELILNIDSMGFTVILVKEITSNALNYVTNVMKLAHETIYFGRR</sequence>
<protein>
    <recommendedName>
        <fullName evidence="3">EAL domain-containing protein</fullName>
    </recommendedName>
</protein>
<evidence type="ECO:0000313" key="2">
    <source>
        <dbReference type="Proteomes" id="UP001556040"/>
    </source>
</evidence>
<keyword evidence="2" id="KW-1185">Reference proteome</keyword>
<evidence type="ECO:0008006" key="3">
    <source>
        <dbReference type="Google" id="ProtNLM"/>
    </source>
</evidence>
<accession>A0ABV3PYQ1</accession>
<dbReference type="Proteomes" id="UP001556040">
    <property type="component" value="Unassembled WGS sequence"/>
</dbReference>
<name>A0ABV3PYQ1_9BACL</name>
<reference evidence="1 2" key="1">
    <citation type="journal article" date="1979" name="Int. J. Syst. Evol. Microbiol.">
        <title>Bacillus globisporus subsp. marinus subsp. nov.</title>
        <authorList>
            <person name="Liu H."/>
        </authorList>
    </citation>
    <scope>NUCLEOTIDE SEQUENCE [LARGE SCALE GENOMIC DNA]</scope>
    <source>
        <strain evidence="1 2">DSM 1297</strain>
    </source>
</reference>
<proteinExistence type="predicted"/>
<comment type="caution">
    <text evidence="1">The sequence shown here is derived from an EMBL/GenBank/DDBJ whole genome shotgun (WGS) entry which is preliminary data.</text>
</comment>
<dbReference type="RefSeq" id="WP_367777504.1">
    <property type="nucleotide sequence ID" value="NZ_JBFMIA010000001.1"/>
</dbReference>
<organism evidence="1 2">
    <name type="scientific">Jeotgalibacillus marinus</name>
    <dbReference type="NCBI Taxonomy" id="86667"/>
    <lineage>
        <taxon>Bacteria</taxon>
        <taxon>Bacillati</taxon>
        <taxon>Bacillota</taxon>
        <taxon>Bacilli</taxon>
        <taxon>Bacillales</taxon>
        <taxon>Caryophanaceae</taxon>
        <taxon>Jeotgalibacillus</taxon>
    </lineage>
</organism>
<gene>
    <name evidence="1" type="ORF">AB1471_00215</name>
</gene>
<evidence type="ECO:0000313" key="1">
    <source>
        <dbReference type="EMBL" id="MEW9500219.1"/>
    </source>
</evidence>
<dbReference type="EMBL" id="JBFMIA010000001">
    <property type="protein sequence ID" value="MEW9500219.1"/>
    <property type="molecule type" value="Genomic_DNA"/>
</dbReference>